<keyword evidence="1" id="KW-0732">Signal</keyword>
<evidence type="ECO:0000259" key="2">
    <source>
        <dbReference type="Pfam" id="PF13084"/>
    </source>
</evidence>
<gene>
    <name evidence="3" type="ORF">QWZ16_09170</name>
</gene>
<dbReference type="RefSeq" id="WP_170883575.1">
    <property type="nucleotide sequence ID" value="NZ_JABEYA020000012.1"/>
</dbReference>
<reference evidence="4" key="1">
    <citation type="journal article" date="2019" name="Int. J. Syst. Evol. Microbiol.">
        <title>The Global Catalogue of Microorganisms (GCM) 10K type strain sequencing project: providing services to taxonomists for standard genome sequencing and annotation.</title>
        <authorList>
            <consortium name="The Broad Institute Genomics Platform"/>
            <consortium name="The Broad Institute Genome Sequencing Center for Infectious Disease"/>
            <person name="Wu L."/>
            <person name="Ma J."/>
        </authorList>
    </citation>
    <scope>NUCLEOTIDE SEQUENCE [LARGE SCALE GENOMIC DNA]</scope>
    <source>
        <strain evidence="4">CECT 7398</strain>
    </source>
</reference>
<comment type="caution">
    <text evidence="3">The sequence shown here is derived from an EMBL/GenBank/DDBJ whole genome shotgun (WGS) entry which is preliminary data.</text>
</comment>
<name>A0ABT8BSW5_9VIBR</name>
<feature type="chain" id="PRO_5046665823" evidence="1">
    <location>
        <begin position="20"/>
        <end position="300"/>
    </location>
</feature>
<dbReference type="Proteomes" id="UP001238540">
    <property type="component" value="Unassembled WGS sequence"/>
</dbReference>
<accession>A0ABT8BSW5</accession>
<keyword evidence="4" id="KW-1185">Reference proteome</keyword>
<feature type="domain" description="DUF3943" evidence="2">
    <location>
        <begin position="137"/>
        <end position="246"/>
    </location>
</feature>
<feature type="signal peptide" evidence="1">
    <location>
        <begin position="1"/>
        <end position="19"/>
    </location>
</feature>
<evidence type="ECO:0000256" key="1">
    <source>
        <dbReference type="SAM" id="SignalP"/>
    </source>
</evidence>
<organism evidence="3 4">
    <name type="scientific">Vibrio ostreicida</name>
    <dbReference type="NCBI Taxonomy" id="526588"/>
    <lineage>
        <taxon>Bacteria</taxon>
        <taxon>Pseudomonadati</taxon>
        <taxon>Pseudomonadota</taxon>
        <taxon>Gammaproteobacteria</taxon>
        <taxon>Vibrionales</taxon>
        <taxon>Vibrionaceae</taxon>
        <taxon>Vibrio</taxon>
    </lineage>
</organism>
<dbReference type="InterPro" id="IPR025079">
    <property type="entry name" value="DUF3943"/>
</dbReference>
<protein>
    <submittedName>
        <fullName evidence="3">DUF3943 domain-containing protein</fullName>
    </submittedName>
</protein>
<dbReference type="Pfam" id="PF13084">
    <property type="entry name" value="DUF3943"/>
    <property type="match status" value="1"/>
</dbReference>
<evidence type="ECO:0000313" key="4">
    <source>
        <dbReference type="Proteomes" id="UP001238540"/>
    </source>
</evidence>
<dbReference type="EMBL" id="JAUFQC010000001">
    <property type="protein sequence ID" value="MDN3609867.1"/>
    <property type="molecule type" value="Genomic_DNA"/>
</dbReference>
<evidence type="ECO:0000313" key="3">
    <source>
        <dbReference type="EMBL" id="MDN3609867.1"/>
    </source>
</evidence>
<sequence length="300" mass="34008">MYRKYIIAFILFTTSNAHANDAENLMGSADNTTYFEHTTENENHPLFNYSYNPSKSYALGLTENDLKLEEPPLPRYLTVKDDKDWNYLKGQTYTILGLSVATVGLMTLLPESVTKWDEEDRDLSGLGSKWVDNVSSGPTWDRDEHFLNYVMHPYFGGVYYTAARHSGFNEFESFLYSATMSTFFWEYGVEAFAEIPSWQDLFITPFFGAVVGEIMFEAEQDIITTGREVWGSRTAGDVTLFFLNPVGHIHGWVSDAWGGSAEFQYSSKPWFGNQDAAQFALDAGAHSDHIFYGAQVIISF</sequence>
<proteinExistence type="predicted"/>